<sequence length="128" mass="13594">MTLIGTVLAVKDLRAGEGVSYGYLHRAAADTRVALVTGGYAQGIPRVLGSRTHVAISGRRHPVIGRVAMDVCVVDIADAPVDRGAEVVYFGDPAGRAPSVRDWGRESGLRPLEIVTGVGLHTRREYSS</sequence>
<dbReference type="PANTHER" id="PTHR30511:SF0">
    <property type="entry name" value="ALANINE RACEMASE, CATABOLIC-RELATED"/>
    <property type="match status" value="1"/>
</dbReference>
<evidence type="ECO:0000259" key="4">
    <source>
        <dbReference type="SMART" id="SM01005"/>
    </source>
</evidence>
<dbReference type="EMBL" id="VYUY01000003">
    <property type="protein sequence ID" value="KAA9135994.1"/>
    <property type="molecule type" value="Genomic_DNA"/>
</dbReference>
<dbReference type="SUPFAM" id="SSF50621">
    <property type="entry name" value="Alanine racemase C-terminal domain-like"/>
    <property type="match status" value="1"/>
</dbReference>
<dbReference type="AlphaFoldDB" id="A0A5N0TNV5"/>
<keyword evidence="3" id="KW-0413">Isomerase</keyword>
<dbReference type="GO" id="GO:0005829">
    <property type="term" value="C:cytosol"/>
    <property type="evidence" value="ECO:0007669"/>
    <property type="project" value="TreeGrafter"/>
</dbReference>
<dbReference type="GO" id="GO:0009252">
    <property type="term" value="P:peptidoglycan biosynthetic process"/>
    <property type="evidence" value="ECO:0007669"/>
    <property type="project" value="TreeGrafter"/>
</dbReference>
<evidence type="ECO:0000256" key="2">
    <source>
        <dbReference type="ARBA" id="ARBA00022898"/>
    </source>
</evidence>
<dbReference type="Gene3D" id="2.40.37.10">
    <property type="entry name" value="Lyase, Ornithine Decarboxylase, Chain A, domain 1"/>
    <property type="match status" value="1"/>
</dbReference>
<dbReference type="GO" id="GO:0030170">
    <property type="term" value="F:pyridoxal phosphate binding"/>
    <property type="evidence" value="ECO:0007669"/>
    <property type="project" value="TreeGrafter"/>
</dbReference>
<reference evidence="6" key="1">
    <citation type="submission" date="2019-09" db="EMBL/GenBank/DDBJ databases">
        <title>Mumia zhuanghuii sp. nov. isolated from the intestinal contents of plateau pika (Ochotona curzoniae) in the Qinghai-Tibet plateau of China.</title>
        <authorList>
            <person name="Tian Z."/>
        </authorList>
    </citation>
    <scope>NUCLEOTIDE SEQUENCE [LARGE SCALE GENOMIC DNA]</scope>
    <source>
        <strain evidence="6">L-033</strain>
    </source>
</reference>
<dbReference type="InterPro" id="IPR000821">
    <property type="entry name" value="Ala_racemase"/>
</dbReference>
<proteinExistence type="predicted"/>
<gene>
    <name evidence="5" type="ORF">F6B40_00495</name>
</gene>
<accession>A0A5N0TNV5</accession>
<comment type="cofactor">
    <cofactor evidence="1">
        <name>pyridoxal 5'-phosphate</name>
        <dbReference type="ChEBI" id="CHEBI:597326"/>
    </cofactor>
</comment>
<keyword evidence="2" id="KW-0663">Pyridoxal phosphate</keyword>
<dbReference type="Proteomes" id="UP000326838">
    <property type="component" value="Unassembled WGS sequence"/>
</dbReference>
<dbReference type="InterPro" id="IPR011079">
    <property type="entry name" value="Ala_racemase_C"/>
</dbReference>
<dbReference type="GO" id="GO:0008784">
    <property type="term" value="F:alanine racemase activity"/>
    <property type="evidence" value="ECO:0007669"/>
    <property type="project" value="InterPro"/>
</dbReference>
<evidence type="ECO:0000256" key="3">
    <source>
        <dbReference type="ARBA" id="ARBA00023235"/>
    </source>
</evidence>
<dbReference type="PANTHER" id="PTHR30511">
    <property type="entry name" value="ALANINE RACEMASE"/>
    <property type="match status" value="1"/>
</dbReference>
<evidence type="ECO:0000313" key="5">
    <source>
        <dbReference type="EMBL" id="KAA9135994.1"/>
    </source>
</evidence>
<dbReference type="InterPro" id="IPR009006">
    <property type="entry name" value="Ala_racemase/Decarboxylase_C"/>
</dbReference>
<feature type="domain" description="Alanine racemase C-terminal" evidence="4">
    <location>
        <begin position="1"/>
        <end position="127"/>
    </location>
</feature>
<name>A0A5N0TNV5_9MICO</name>
<dbReference type="SMART" id="SM01005">
    <property type="entry name" value="Ala_racemase_C"/>
    <property type="match status" value="1"/>
</dbReference>
<comment type="caution">
    <text evidence="5">The sequence shown here is derived from an EMBL/GenBank/DDBJ whole genome shotgun (WGS) entry which is preliminary data.</text>
</comment>
<dbReference type="Pfam" id="PF00842">
    <property type="entry name" value="Ala_racemase_C"/>
    <property type="match status" value="1"/>
</dbReference>
<dbReference type="GO" id="GO:0030632">
    <property type="term" value="P:D-alanine biosynthetic process"/>
    <property type="evidence" value="ECO:0007669"/>
    <property type="project" value="TreeGrafter"/>
</dbReference>
<organism evidence="5 6">
    <name type="scientific">Microbacterium caowuchunii</name>
    <dbReference type="NCBI Taxonomy" id="2614638"/>
    <lineage>
        <taxon>Bacteria</taxon>
        <taxon>Bacillati</taxon>
        <taxon>Actinomycetota</taxon>
        <taxon>Actinomycetes</taxon>
        <taxon>Micrococcales</taxon>
        <taxon>Microbacteriaceae</taxon>
        <taxon>Microbacterium</taxon>
    </lineage>
</organism>
<evidence type="ECO:0000313" key="6">
    <source>
        <dbReference type="Proteomes" id="UP000326838"/>
    </source>
</evidence>
<dbReference type="PRINTS" id="PR00992">
    <property type="entry name" value="ALARACEMASE"/>
</dbReference>
<evidence type="ECO:0000256" key="1">
    <source>
        <dbReference type="ARBA" id="ARBA00001933"/>
    </source>
</evidence>
<protein>
    <recommendedName>
        <fullName evidence="4">Alanine racemase C-terminal domain-containing protein</fullName>
    </recommendedName>
</protein>
<keyword evidence="6" id="KW-1185">Reference proteome</keyword>